<accession>A0ABN3KKH6</accession>
<comment type="caution">
    <text evidence="2">The sequence shown here is derived from an EMBL/GenBank/DDBJ whole genome shotgun (WGS) entry which is preliminary data.</text>
</comment>
<evidence type="ECO:0000313" key="2">
    <source>
        <dbReference type="EMBL" id="GAA2459550.1"/>
    </source>
</evidence>
<evidence type="ECO:0000313" key="3">
    <source>
        <dbReference type="Proteomes" id="UP001501638"/>
    </source>
</evidence>
<organism evidence="2 3">
    <name type="scientific">Streptomyces macrosporus</name>
    <dbReference type="NCBI Taxonomy" id="44032"/>
    <lineage>
        <taxon>Bacteria</taxon>
        <taxon>Bacillati</taxon>
        <taxon>Actinomycetota</taxon>
        <taxon>Actinomycetes</taxon>
        <taxon>Kitasatosporales</taxon>
        <taxon>Streptomycetaceae</taxon>
        <taxon>Streptomyces</taxon>
    </lineage>
</organism>
<feature type="compositionally biased region" description="Basic and acidic residues" evidence="1">
    <location>
        <begin position="1"/>
        <end position="12"/>
    </location>
</feature>
<gene>
    <name evidence="2" type="ORF">GCM10010405_49710</name>
</gene>
<name>A0ABN3KKH6_9ACTN</name>
<feature type="region of interest" description="Disordered" evidence="1">
    <location>
        <begin position="1"/>
        <end position="27"/>
    </location>
</feature>
<protein>
    <submittedName>
        <fullName evidence="2">Uncharacterized protein</fullName>
    </submittedName>
</protein>
<proteinExistence type="predicted"/>
<reference evidence="2 3" key="1">
    <citation type="journal article" date="2019" name="Int. J. Syst. Evol. Microbiol.">
        <title>The Global Catalogue of Microorganisms (GCM) 10K type strain sequencing project: providing services to taxonomists for standard genome sequencing and annotation.</title>
        <authorList>
            <consortium name="The Broad Institute Genomics Platform"/>
            <consortium name="The Broad Institute Genome Sequencing Center for Infectious Disease"/>
            <person name="Wu L."/>
            <person name="Ma J."/>
        </authorList>
    </citation>
    <scope>NUCLEOTIDE SEQUENCE [LARGE SCALE GENOMIC DNA]</scope>
    <source>
        <strain evidence="2 3">JCM 6305</strain>
    </source>
</reference>
<sequence>MEYAAHDRKDTEGLPLLARAGDPHSPDVARLTNHATQPVKVAAAHTESDIFYTAKVKITAPPKDTIRRCRFDYRQGGRRYTRTLDCEIEPKTE</sequence>
<dbReference type="EMBL" id="BAAASZ010000035">
    <property type="protein sequence ID" value="GAA2459550.1"/>
    <property type="molecule type" value="Genomic_DNA"/>
</dbReference>
<evidence type="ECO:0000256" key="1">
    <source>
        <dbReference type="SAM" id="MobiDB-lite"/>
    </source>
</evidence>
<keyword evidence="3" id="KW-1185">Reference proteome</keyword>
<dbReference type="Proteomes" id="UP001501638">
    <property type="component" value="Unassembled WGS sequence"/>
</dbReference>